<comment type="subcellular location">
    <subcellularLocation>
        <location evidence="1">Cell outer membrane</location>
    </subcellularLocation>
</comment>
<dbReference type="AlphaFoldDB" id="A0A9X1KUY6"/>
<dbReference type="SUPFAM" id="SSF56954">
    <property type="entry name" value="Outer membrane efflux proteins (OEP)"/>
    <property type="match status" value="1"/>
</dbReference>
<sequence length="419" mass="48746">MKRIIITLVFSILSSQAFCQAELNRLLITAAENHAGLASQSSAIEAARERLNRSGTWEDPRISAGYFIQPIETRNGPQRWRFSISQMFPWFGTRDVESDLYSLMADIEYLRWVDEREKLFLELRTEYFALWSLRQKIILNEEQDQILENLEALAETRFASGSGKLRDFNRIRMSRQRVQNEIEIQQGEFIARYQALLREVQAPIDTLLFDDEFSISLTSPVIPDSIAMNPGYQLLKAREESARLEQEMIRQRGKPGIGAGLDYIIVGKRDDMMIADNGRNALMPMVTMTLPIWRRKINSARKEAEWKEEEFKSASRQFQISRQAELELVLFEMEKSIRNMGLSEDQLSLLNQTLELAETDFANDQASLYDLLLIQEDILNFEKEKVQALENYLSARATYEYLTWQEAYTSLKDLQDEKE</sequence>
<dbReference type="RefSeq" id="WP_225697178.1">
    <property type="nucleotide sequence ID" value="NZ_JAIXNE010000001.1"/>
</dbReference>
<proteinExistence type="predicted"/>
<keyword evidence="8" id="KW-1185">Reference proteome</keyword>
<dbReference type="EMBL" id="JAIXNE010000001">
    <property type="protein sequence ID" value="MCA6074073.1"/>
    <property type="molecule type" value="Genomic_DNA"/>
</dbReference>
<dbReference type="PANTHER" id="PTHR30026">
    <property type="entry name" value="OUTER MEMBRANE PROTEIN TOLC"/>
    <property type="match status" value="1"/>
</dbReference>
<dbReference type="GO" id="GO:0015288">
    <property type="term" value="F:porin activity"/>
    <property type="evidence" value="ECO:0007669"/>
    <property type="project" value="TreeGrafter"/>
</dbReference>
<name>A0A9X1KUY6_9BACT</name>
<keyword evidence="2" id="KW-1134">Transmembrane beta strand</keyword>
<keyword evidence="5" id="KW-0998">Cell outer membrane</keyword>
<evidence type="ECO:0000256" key="5">
    <source>
        <dbReference type="ARBA" id="ARBA00023237"/>
    </source>
</evidence>
<dbReference type="GO" id="GO:0009279">
    <property type="term" value="C:cell outer membrane"/>
    <property type="evidence" value="ECO:0007669"/>
    <property type="project" value="UniProtKB-SubCell"/>
</dbReference>
<feature type="chain" id="PRO_5040842865" evidence="6">
    <location>
        <begin position="20"/>
        <end position="419"/>
    </location>
</feature>
<protein>
    <submittedName>
        <fullName evidence="7">TolC family protein</fullName>
    </submittedName>
</protein>
<evidence type="ECO:0000256" key="4">
    <source>
        <dbReference type="ARBA" id="ARBA00023136"/>
    </source>
</evidence>
<reference evidence="7" key="1">
    <citation type="submission" date="2021-09" db="EMBL/GenBank/DDBJ databases">
        <title>Fulvivirga sp. isolated from coastal sediment.</title>
        <authorList>
            <person name="Yu H."/>
        </authorList>
    </citation>
    <scope>NUCLEOTIDE SEQUENCE</scope>
    <source>
        <strain evidence="7">1062</strain>
    </source>
</reference>
<feature type="signal peptide" evidence="6">
    <location>
        <begin position="1"/>
        <end position="19"/>
    </location>
</feature>
<dbReference type="GO" id="GO:1990281">
    <property type="term" value="C:efflux pump complex"/>
    <property type="evidence" value="ECO:0007669"/>
    <property type="project" value="TreeGrafter"/>
</dbReference>
<dbReference type="GO" id="GO:0015562">
    <property type="term" value="F:efflux transmembrane transporter activity"/>
    <property type="evidence" value="ECO:0007669"/>
    <property type="project" value="InterPro"/>
</dbReference>
<evidence type="ECO:0000256" key="3">
    <source>
        <dbReference type="ARBA" id="ARBA00022692"/>
    </source>
</evidence>
<keyword evidence="4" id="KW-0472">Membrane</keyword>
<evidence type="ECO:0000256" key="1">
    <source>
        <dbReference type="ARBA" id="ARBA00004442"/>
    </source>
</evidence>
<evidence type="ECO:0000256" key="2">
    <source>
        <dbReference type="ARBA" id="ARBA00022452"/>
    </source>
</evidence>
<organism evidence="7 8">
    <name type="scientific">Fulvivirga sedimenti</name>
    <dbReference type="NCBI Taxonomy" id="2879465"/>
    <lineage>
        <taxon>Bacteria</taxon>
        <taxon>Pseudomonadati</taxon>
        <taxon>Bacteroidota</taxon>
        <taxon>Cytophagia</taxon>
        <taxon>Cytophagales</taxon>
        <taxon>Fulvivirgaceae</taxon>
        <taxon>Fulvivirga</taxon>
    </lineage>
</organism>
<comment type="caution">
    <text evidence="7">The sequence shown here is derived from an EMBL/GenBank/DDBJ whole genome shotgun (WGS) entry which is preliminary data.</text>
</comment>
<dbReference type="Gene3D" id="1.20.1600.10">
    <property type="entry name" value="Outer membrane efflux proteins (OEP)"/>
    <property type="match status" value="1"/>
</dbReference>
<keyword evidence="3" id="KW-0812">Transmembrane</keyword>
<dbReference type="InterPro" id="IPR051906">
    <property type="entry name" value="TolC-like"/>
</dbReference>
<keyword evidence="6" id="KW-0732">Signal</keyword>
<gene>
    <name evidence="7" type="ORF">LDX50_04295</name>
</gene>
<dbReference type="Proteomes" id="UP001139409">
    <property type="component" value="Unassembled WGS sequence"/>
</dbReference>
<evidence type="ECO:0000256" key="6">
    <source>
        <dbReference type="SAM" id="SignalP"/>
    </source>
</evidence>
<dbReference type="PANTHER" id="PTHR30026:SF20">
    <property type="entry name" value="OUTER MEMBRANE PROTEIN TOLC"/>
    <property type="match status" value="1"/>
</dbReference>
<evidence type="ECO:0000313" key="8">
    <source>
        <dbReference type="Proteomes" id="UP001139409"/>
    </source>
</evidence>
<accession>A0A9X1KUY6</accession>
<evidence type="ECO:0000313" key="7">
    <source>
        <dbReference type="EMBL" id="MCA6074073.1"/>
    </source>
</evidence>